<keyword evidence="2" id="KW-1185">Reference proteome</keyword>
<organism evidence="1 2">
    <name type="scientific">Oscillochloris trichoides DG-6</name>
    <dbReference type="NCBI Taxonomy" id="765420"/>
    <lineage>
        <taxon>Bacteria</taxon>
        <taxon>Bacillati</taxon>
        <taxon>Chloroflexota</taxon>
        <taxon>Chloroflexia</taxon>
        <taxon>Chloroflexales</taxon>
        <taxon>Chloroflexineae</taxon>
        <taxon>Oscillochloridaceae</taxon>
        <taxon>Oscillochloris</taxon>
    </lineage>
</organism>
<dbReference type="Proteomes" id="UP000054010">
    <property type="component" value="Unassembled WGS sequence"/>
</dbReference>
<dbReference type="HOGENOM" id="CLU_733288_0_0_0"/>
<evidence type="ECO:0000313" key="1">
    <source>
        <dbReference type="EMBL" id="EFO80338.1"/>
    </source>
</evidence>
<dbReference type="EMBL" id="ADVR01000061">
    <property type="protein sequence ID" value="EFO80338.1"/>
    <property type="molecule type" value="Genomic_DNA"/>
</dbReference>
<dbReference type="Gene3D" id="3.20.20.80">
    <property type="entry name" value="Glycosidases"/>
    <property type="match status" value="1"/>
</dbReference>
<proteinExistence type="predicted"/>
<dbReference type="InterPro" id="IPR017853">
    <property type="entry name" value="GH"/>
</dbReference>
<evidence type="ECO:0000313" key="2">
    <source>
        <dbReference type="Proteomes" id="UP000054010"/>
    </source>
</evidence>
<protein>
    <recommendedName>
        <fullName evidence="3">Asl1-like glycosyl hydrolase catalytic domain-containing protein</fullName>
    </recommendedName>
</protein>
<sequence>MLTYVDKLETLEDCIRIGEYDTVKVVTGWGLASGWNPEARKRVLNMVPNVIVRTVSGDPSYARPFDPLSGKPRPGAKGPNAQYWDYDFPKPDLCEREIQEWYSIRPDIMVEIGNEPNVFNQDDEFIWAWAYWLEQSIKHCKKVFPQATFISPGFMMDKSGNMRRFYEIANQQIRLFDMIGVHFYEYYAFAPDGAPATKGELRDAIELHKQFFPEKPWYITEYGINDTKQVPKHEKGIRYAKLVHGGEGWPPLPDNVVGAVYYHLAMKGDLHPEYHIYPEGDKSYREACAAAEGALAQIEIFGASPDAAPPVPAGPLGDIPARLALLIADLAEHEGKLVDRRASAFAEFSDDDAKLLRRIQKMRSALERALGLGRDAS</sequence>
<dbReference type="STRING" id="765420.OSCT_1797"/>
<evidence type="ECO:0008006" key="3">
    <source>
        <dbReference type="Google" id="ProtNLM"/>
    </source>
</evidence>
<gene>
    <name evidence="1" type="ORF">OSCT_1797</name>
</gene>
<accession>E1IEP6</accession>
<reference evidence="1 2" key="1">
    <citation type="journal article" date="2011" name="J. Bacteriol.">
        <title>Draft genome sequence of the anoxygenic filamentous phototrophic bacterium Oscillochloris trichoides subsp. DG-6.</title>
        <authorList>
            <person name="Kuznetsov B.B."/>
            <person name="Ivanovsky R.N."/>
            <person name="Keppen O.I."/>
            <person name="Sukhacheva M.V."/>
            <person name="Bumazhkin B.K."/>
            <person name="Patutina E.O."/>
            <person name="Beletsky A.V."/>
            <person name="Mardanov A.V."/>
            <person name="Baslerov R.V."/>
            <person name="Panteleeva A.N."/>
            <person name="Kolganova T.V."/>
            <person name="Ravin N.V."/>
            <person name="Skryabin K.G."/>
        </authorList>
    </citation>
    <scope>NUCLEOTIDE SEQUENCE [LARGE SCALE GENOMIC DNA]</scope>
    <source>
        <strain evidence="1 2">DG-6</strain>
    </source>
</reference>
<name>E1IEP6_9CHLR</name>
<dbReference type="AlphaFoldDB" id="E1IEP6"/>
<dbReference type="SUPFAM" id="SSF51445">
    <property type="entry name" value="(Trans)glycosidases"/>
    <property type="match status" value="1"/>
</dbReference>
<comment type="caution">
    <text evidence="1">The sequence shown here is derived from an EMBL/GenBank/DDBJ whole genome shotgun (WGS) entry which is preliminary data.</text>
</comment>